<comment type="caution">
    <text evidence="4">The sequence shown here is derived from an EMBL/GenBank/DDBJ whole genome shotgun (WGS) entry which is preliminary data.</text>
</comment>
<keyword evidence="3" id="KW-0560">Oxidoreductase</keyword>
<sequence length="636" mass="70144">MPKVVVVGAGYYGLITAKTYLQVTGAYTRSEKNEGKDEDDMLIIDSGSEIGGTWARDRLYPNLLSQNSYGHYEFSDLPLATAVPDTAGGIDEDKFIPGWKINRYLDIWSQKWDLTRRIRLNWKVDGVSRLPSKQWSLSIVTQTGTTSTRLTITCDKLIIAVGLTSERNIPDIPRTGCHPIPEIHAKDVGLYCQDNLGYEPVPVQQKSLKCTTQCSSLPRSVAVYGGAKSAFDFIHLFGSLHRNSASLRLNACPPEPVQVHWIIREDGHGPAWMTEPTAQLGRKQVASDQAVCTRMVGMMSRCVYEIPKRIAWPSSTSRHHIPRIEGSWLRRIIHESRLGRAAVRQVWKQVDASIHASAGYDSQPKMDKLRPAASAIECTSPGGIANHHDLWDTIRGPNVHIYRSKIVCFSGSSTDATIHLSDGTLIPSLDLIVHATGWKPCIPVEFDPPALGTHLGLPGSIANDGWDSIEQETEAKMREIFDPSLFKHATAPAPNTYRLFRRVASPPLVAEGDRSLALMGAVYSGAVALVAEVQALWAVAFLTGGLDGGQDGPLSNTGRIYESVAEDVVWGRLTGVGLNVDAIKYNDMLLRDLGLNPYRMGGRWWKELLAVYGPSSYAGIVEEWMALRGRGEKLRR</sequence>
<proteinExistence type="predicted"/>
<dbReference type="PANTHER" id="PTHR23023">
    <property type="entry name" value="DIMETHYLANILINE MONOOXYGENASE"/>
    <property type="match status" value="1"/>
</dbReference>
<evidence type="ECO:0000256" key="1">
    <source>
        <dbReference type="ARBA" id="ARBA00022630"/>
    </source>
</evidence>
<reference evidence="4 5" key="1">
    <citation type="submission" date="2024-07" db="EMBL/GenBank/DDBJ databases">
        <title>Section-level genome sequencing and comparative genomics of Aspergillus sections Usti and Cavernicolus.</title>
        <authorList>
            <consortium name="Lawrence Berkeley National Laboratory"/>
            <person name="Nybo J.L."/>
            <person name="Vesth T.C."/>
            <person name="Theobald S."/>
            <person name="Frisvad J.C."/>
            <person name="Larsen T.O."/>
            <person name="Kjaerboelling I."/>
            <person name="Rothschild-Mancinelli K."/>
            <person name="Lyhne E.K."/>
            <person name="Kogle M.E."/>
            <person name="Barry K."/>
            <person name="Clum A."/>
            <person name="Na H."/>
            <person name="Ledsgaard L."/>
            <person name="Lin J."/>
            <person name="Lipzen A."/>
            <person name="Kuo A."/>
            <person name="Riley R."/>
            <person name="Mondo S."/>
            <person name="Labutti K."/>
            <person name="Haridas S."/>
            <person name="Pangalinan J."/>
            <person name="Salamov A.A."/>
            <person name="Simmons B.A."/>
            <person name="Magnuson J.K."/>
            <person name="Chen J."/>
            <person name="Drula E."/>
            <person name="Henrissat B."/>
            <person name="Wiebenga A."/>
            <person name="Lubbers R.J."/>
            <person name="Gomes A.C."/>
            <person name="Makela M.R."/>
            <person name="Stajich J."/>
            <person name="Grigoriev I.V."/>
            <person name="Mortensen U.H."/>
            <person name="De Vries R.P."/>
            <person name="Baker S.E."/>
            <person name="Andersen M.R."/>
        </authorList>
    </citation>
    <scope>NUCLEOTIDE SEQUENCE [LARGE SCALE GENOMIC DNA]</scope>
    <source>
        <strain evidence="4 5">CBS 209.92</strain>
    </source>
</reference>
<dbReference type="Proteomes" id="UP001610563">
    <property type="component" value="Unassembled WGS sequence"/>
</dbReference>
<organism evidence="4 5">
    <name type="scientific">Aspergillus keveii</name>
    <dbReference type="NCBI Taxonomy" id="714993"/>
    <lineage>
        <taxon>Eukaryota</taxon>
        <taxon>Fungi</taxon>
        <taxon>Dikarya</taxon>
        <taxon>Ascomycota</taxon>
        <taxon>Pezizomycotina</taxon>
        <taxon>Eurotiomycetes</taxon>
        <taxon>Eurotiomycetidae</taxon>
        <taxon>Eurotiales</taxon>
        <taxon>Aspergillaceae</taxon>
        <taxon>Aspergillus</taxon>
        <taxon>Aspergillus subgen. Nidulantes</taxon>
    </lineage>
</organism>
<evidence type="ECO:0008006" key="6">
    <source>
        <dbReference type="Google" id="ProtNLM"/>
    </source>
</evidence>
<evidence type="ECO:0000256" key="2">
    <source>
        <dbReference type="ARBA" id="ARBA00022827"/>
    </source>
</evidence>
<dbReference type="InterPro" id="IPR036188">
    <property type="entry name" value="FAD/NAD-bd_sf"/>
</dbReference>
<keyword evidence="2" id="KW-0274">FAD</keyword>
<name>A0ABR4GB36_9EURO</name>
<dbReference type="SUPFAM" id="SSF51905">
    <property type="entry name" value="FAD/NAD(P)-binding domain"/>
    <property type="match status" value="1"/>
</dbReference>
<evidence type="ECO:0000256" key="3">
    <source>
        <dbReference type="ARBA" id="ARBA00023002"/>
    </source>
</evidence>
<evidence type="ECO:0000313" key="4">
    <source>
        <dbReference type="EMBL" id="KAL2796186.1"/>
    </source>
</evidence>
<gene>
    <name evidence="4" type="ORF">BJX66DRAFT_324141</name>
</gene>
<keyword evidence="5" id="KW-1185">Reference proteome</keyword>
<protein>
    <recommendedName>
        <fullName evidence="6">FAD/NAD(P)-binding domain-containing protein</fullName>
    </recommendedName>
</protein>
<keyword evidence="1" id="KW-0285">Flavoprotein</keyword>
<evidence type="ECO:0000313" key="5">
    <source>
        <dbReference type="Proteomes" id="UP001610563"/>
    </source>
</evidence>
<dbReference type="Gene3D" id="3.50.50.60">
    <property type="entry name" value="FAD/NAD(P)-binding domain"/>
    <property type="match status" value="1"/>
</dbReference>
<dbReference type="InterPro" id="IPR050346">
    <property type="entry name" value="FMO-like"/>
</dbReference>
<dbReference type="EMBL" id="JBFTWV010000028">
    <property type="protein sequence ID" value="KAL2796186.1"/>
    <property type="molecule type" value="Genomic_DNA"/>
</dbReference>
<accession>A0ABR4GB36</accession>